<dbReference type="PANTHER" id="PTHR23427:SF2">
    <property type="entry name" value="SURFEIT LOCUS PROTEIN 1"/>
    <property type="match status" value="1"/>
</dbReference>
<sequence length="265" mass="28979">MPEERSGTAAAGRPPRRTLFLSVLAVSAALLMVLLLGLGSWQVQRLFWKRELIARVDARVHAPAVPPPPAAQWPQVNAATHEYLRVRLQGRYLHDKEALVQATTALGGGFWVITPFAQHDGAIVLVNRGFVPPAARENGQRGMPAPEGEQRVEGLLRISEPKGGFLRSNDAAGERWFSRDVPAIAAARGLPAAQVAPYFVDADDTPARASNAWPAGGMTVIRFPDNHLVYAITWYALALMVLAGAVYVWRHEPRGPRRPEDDDLP</sequence>
<evidence type="ECO:0000313" key="8">
    <source>
        <dbReference type="Proteomes" id="UP001212602"/>
    </source>
</evidence>
<dbReference type="AlphaFoldDB" id="A0AAE3N578"/>
<dbReference type="InterPro" id="IPR045214">
    <property type="entry name" value="Surf1/Surf4"/>
</dbReference>
<gene>
    <name evidence="7" type="ORF">PGB34_00300</name>
</gene>
<protein>
    <recommendedName>
        <fullName evidence="6">SURF1-like protein</fullName>
    </recommendedName>
</protein>
<comment type="similarity">
    <text evidence="2 6">Belongs to the SURF1 family.</text>
</comment>
<feature type="transmembrane region" description="Helical" evidence="6">
    <location>
        <begin position="228"/>
        <end position="249"/>
    </location>
</feature>
<dbReference type="CDD" id="cd06662">
    <property type="entry name" value="SURF1"/>
    <property type="match status" value="1"/>
</dbReference>
<keyword evidence="8" id="KW-1185">Reference proteome</keyword>
<evidence type="ECO:0000256" key="3">
    <source>
        <dbReference type="ARBA" id="ARBA00022692"/>
    </source>
</evidence>
<evidence type="ECO:0000256" key="6">
    <source>
        <dbReference type="RuleBase" id="RU363076"/>
    </source>
</evidence>
<comment type="caution">
    <text evidence="7">The sequence shown here is derived from an EMBL/GenBank/DDBJ whole genome shotgun (WGS) entry which is preliminary data.</text>
</comment>
<dbReference type="Pfam" id="PF02104">
    <property type="entry name" value="SURF1"/>
    <property type="match status" value="1"/>
</dbReference>
<evidence type="ECO:0000256" key="2">
    <source>
        <dbReference type="ARBA" id="ARBA00007165"/>
    </source>
</evidence>
<feature type="transmembrane region" description="Helical" evidence="6">
    <location>
        <begin position="20"/>
        <end position="41"/>
    </location>
</feature>
<evidence type="ECO:0000256" key="1">
    <source>
        <dbReference type="ARBA" id="ARBA00004370"/>
    </source>
</evidence>
<evidence type="ECO:0000256" key="5">
    <source>
        <dbReference type="ARBA" id="ARBA00023136"/>
    </source>
</evidence>
<dbReference type="RefSeq" id="WP_271426070.1">
    <property type="nucleotide sequence ID" value="NZ_JAQIPB010000001.1"/>
</dbReference>
<keyword evidence="3 6" id="KW-0812">Transmembrane</keyword>
<evidence type="ECO:0000256" key="4">
    <source>
        <dbReference type="ARBA" id="ARBA00022989"/>
    </source>
</evidence>
<dbReference type="PANTHER" id="PTHR23427">
    <property type="entry name" value="SURFEIT LOCUS PROTEIN"/>
    <property type="match status" value="1"/>
</dbReference>
<keyword evidence="5 6" id="KW-0472">Membrane</keyword>
<dbReference type="PROSITE" id="PS50895">
    <property type="entry name" value="SURF1"/>
    <property type="match status" value="1"/>
</dbReference>
<keyword evidence="6" id="KW-1003">Cell membrane</keyword>
<comment type="subcellular location">
    <subcellularLocation>
        <location evidence="6">Cell membrane</location>
        <topology evidence="6">Multi-pass membrane protein</topology>
    </subcellularLocation>
    <subcellularLocation>
        <location evidence="1">Membrane</location>
    </subcellularLocation>
</comment>
<evidence type="ECO:0000313" key="7">
    <source>
        <dbReference type="EMBL" id="MDA7414789.1"/>
    </source>
</evidence>
<keyword evidence="4 6" id="KW-1133">Transmembrane helix</keyword>
<dbReference type="GO" id="GO:0005886">
    <property type="term" value="C:plasma membrane"/>
    <property type="evidence" value="ECO:0007669"/>
    <property type="project" value="UniProtKB-SubCell"/>
</dbReference>
<name>A0AAE3N578_9BURK</name>
<accession>A0AAE3N578</accession>
<organism evidence="7 8">
    <name type="scientific">Xenophilus arseniciresistens</name>
    <dbReference type="NCBI Taxonomy" id="1283306"/>
    <lineage>
        <taxon>Bacteria</taxon>
        <taxon>Pseudomonadati</taxon>
        <taxon>Pseudomonadota</taxon>
        <taxon>Betaproteobacteria</taxon>
        <taxon>Burkholderiales</taxon>
        <taxon>Comamonadaceae</taxon>
        <taxon>Xenophilus</taxon>
    </lineage>
</organism>
<proteinExistence type="inferred from homology"/>
<reference evidence="7" key="1">
    <citation type="submission" date="2023-01" db="EMBL/GenBank/DDBJ databases">
        <title>Xenophilus mangrovi sp. nov., isolated from soil of Mangrove nature reserve.</title>
        <authorList>
            <person name="Xu S."/>
            <person name="Liu Z."/>
            <person name="Xu Y."/>
        </authorList>
    </citation>
    <scope>NUCLEOTIDE SEQUENCE</scope>
    <source>
        <strain evidence="7">YW8</strain>
    </source>
</reference>
<dbReference type="Proteomes" id="UP001212602">
    <property type="component" value="Unassembled WGS sequence"/>
</dbReference>
<dbReference type="EMBL" id="JAQIPB010000001">
    <property type="protein sequence ID" value="MDA7414789.1"/>
    <property type="molecule type" value="Genomic_DNA"/>
</dbReference>
<dbReference type="InterPro" id="IPR002994">
    <property type="entry name" value="Surf1/Shy1"/>
</dbReference>